<evidence type="ECO:0000313" key="1">
    <source>
        <dbReference type="EMBL" id="CAK0792899.1"/>
    </source>
</evidence>
<protein>
    <submittedName>
        <fullName evidence="1">Uncharacterized protein</fullName>
    </submittedName>
</protein>
<keyword evidence="2" id="KW-1185">Reference proteome</keyword>
<sequence length="209" mass="23908">MQNFVVLSLEVLRAEFPDWELLRAFEVFDVSRYDGERPDATTTASAFLRMATAFKVCENQLTDQFYDYLPLALSAWKQNRQASSVDVWREAVVLRPIQAQTRRAHPSDVLLSVLLRLAAFTGCTTSGLEQMLSKVNTWLLTSRRKLLDPNRVEDEAMLATEQFAKYDIERLYRDAGVVFHKCFGLARVRGKSKFTSFGKRSRREAVSGV</sequence>
<gene>
    <name evidence="1" type="ORF">PCOR1329_LOCUS3347</name>
</gene>
<reference evidence="1" key="1">
    <citation type="submission" date="2023-10" db="EMBL/GenBank/DDBJ databases">
        <authorList>
            <person name="Chen Y."/>
            <person name="Shah S."/>
            <person name="Dougan E. K."/>
            <person name="Thang M."/>
            <person name="Chan C."/>
        </authorList>
    </citation>
    <scope>NUCLEOTIDE SEQUENCE [LARGE SCALE GENOMIC DNA]</scope>
</reference>
<name>A0ABN9PIX0_9DINO</name>
<organism evidence="1 2">
    <name type="scientific">Prorocentrum cordatum</name>
    <dbReference type="NCBI Taxonomy" id="2364126"/>
    <lineage>
        <taxon>Eukaryota</taxon>
        <taxon>Sar</taxon>
        <taxon>Alveolata</taxon>
        <taxon>Dinophyceae</taxon>
        <taxon>Prorocentrales</taxon>
        <taxon>Prorocentraceae</taxon>
        <taxon>Prorocentrum</taxon>
    </lineage>
</organism>
<accession>A0ABN9PIX0</accession>
<evidence type="ECO:0000313" key="2">
    <source>
        <dbReference type="Proteomes" id="UP001189429"/>
    </source>
</evidence>
<dbReference type="Proteomes" id="UP001189429">
    <property type="component" value="Unassembled WGS sequence"/>
</dbReference>
<comment type="caution">
    <text evidence="1">The sequence shown here is derived from an EMBL/GenBank/DDBJ whole genome shotgun (WGS) entry which is preliminary data.</text>
</comment>
<dbReference type="EMBL" id="CAUYUJ010000858">
    <property type="protein sequence ID" value="CAK0792899.1"/>
    <property type="molecule type" value="Genomic_DNA"/>
</dbReference>
<proteinExistence type="predicted"/>